<dbReference type="Pfam" id="PF13883">
    <property type="entry name" value="CREG_beta-barrel"/>
    <property type="match status" value="1"/>
</dbReference>
<dbReference type="Gene3D" id="3.20.180.10">
    <property type="entry name" value="PNP-oxidase-like"/>
    <property type="match status" value="1"/>
</dbReference>
<evidence type="ECO:0000256" key="1">
    <source>
        <dbReference type="SAM" id="MobiDB-lite"/>
    </source>
</evidence>
<dbReference type="PANTHER" id="PTHR13343">
    <property type="entry name" value="CREG1 PROTEIN"/>
    <property type="match status" value="1"/>
</dbReference>
<evidence type="ECO:0000259" key="2">
    <source>
        <dbReference type="Pfam" id="PF13883"/>
    </source>
</evidence>
<dbReference type="SUPFAM" id="SSF50475">
    <property type="entry name" value="FMN-binding split barrel"/>
    <property type="match status" value="1"/>
</dbReference>
<evidence type="ECO:0000313" key="3">
    <source>
        <dbReference type="EMBL" id="KAK9806618.1"/>
    </source>
</evidence>
<feature type="region of interest" description="Disordered" evidence="1">
    <location>
        <begin position="76"/>
        <end position="102"/>
    </location>
</feature>
<name>A0AAW1PES2_9CHLO</name>
<dbReference type="Proteomes" id="UP001465755">
    <property type="component" value="Unassembled WGS sequence"/>
</dbReference>
<feature type="compositionally biased region" description="Polar residues" evidence="1">
    <location>
        <begin position="43"/>
        <end position="54"/>
    </location>
</feature>
<feature type="region of interest" description="Disordered" evidence="1">
    <location>
        <begin position="1"/>
        <end position="60"/>
    </location>
</feature>
<accession>A0AAW1PES2</accession>
<dbReference type="EMBL" id="JALJOQ010000035">
    <property type="protein sequence ID" value="KAK9806618.1"/>
    <property type="molecule type" value="Genomic_DNA"/>
</dbReference>
<sequence>MLAHRNLPLVSRPPGRQSQPSVAKAPCAVAQPRLQSSRKRAKTSQNSHAANRTQDFPEEDASDLRLVEVLNAVGSGQQQDFVEPDKQASSPVKTRGLHRTPLSGGVNATLRYDLPPPPVAARNLVEQAALAHLCTTMSKMHHRRAGYPFGTVVDFASDGAGAPIFCLSPLAIHTRNIMEDARCSMVVQMPGWTGLANARVTIFGDVYQLPAEMQAAAREIFLEKHATEKKERWVSANLLFFRMHRILDIFFVGGFGTVQWVDPKEYSAIKPDNIVMSSPLKTLQALNDQCAASLQRLLARPGTPVDDVLFISVDRLGADVRVRRSGDYSVERLGFASHVHTLEEALAATQHLLHRGLQPPNESTS</sequence>
<proteinExistence type="predicted"/>
<dbReference type="InterPro" id="IPR037119">
    <property type="entry name" value="Haem_oxidase_HugZ-like_sf"/>
</dbReference>
<evidence type="ECO:0000313" key="4">
    <source>
        <dbReference type="Proteomes" id="UP001465755"/>
    </source>
</evidence>
<gene>
    <name evidence="3" type="ORF">WJX73_000437</name>
</gene>
<protein>
    <recommendedName>
        <fullName evidence="2">CREG-like beta-barrel domain-containing protein</fullName>
    </recommendedName>
</protein>
<dbReference type="Gene3D" id="2.30.110.10">
    <property type="entry name" value="Electron Transport, Fmn-binding Protein, Chain A"/>
    <property type="match status" value="1"/>
</dbReference>
<keyword evidence="4" id="KW-1185">Reference proteome</keyword>
<organism evidence="3 4">
    <name type="scientific">Symbiochloris irregularis</name>
    <dbReference type="NCBI Taxonomy" id="706552"/>
    <lineage>
        <taxon>Eukaryota</taxon>
        <taxon>Viridiplantae</taxon>
        <taxon>Chlorophyta</taxon>
        <taxon>core chlorophytes</taxon>
        <taxon>Trebouxiophyceae</taxon>
        <taxon>Trebouxiales</taxon>
        <taxon>Trebouxiaceae</taxon>
        <taxon>Symbiochloris</taxon>
    </lineage>
</organism>
<dbReference type="InterPro" id="IPR012349">
    <property type="entry name" value="Split_barrel_FMN-bd"/>
</dbReference>
<dbReference type="PANTHER" id="PTHR13343:SF29">
    <property type="entry name" value="PYRIDOXAMINE 5'-PHOSPHATE OXIDASE FAMILY PROTEIN"/>
    <property type="match status" value="1"/>
</dbReference>
<feature type="domain" description="CREG-like beta-barrel" evidence="2">
    <location>
        <begin position="119"/>
        <end position="267"/>
    </location>
</feature>
<dbReference type="InterPro" id="IPR055343">
    <property type="entry name" value="CREG_beta-barrel"/>
</dbReference>
<comment type="caution">
    <text evidence="3">The sequence shown here is derived from an EMBL/GenBank/DDBJ whole genome shotgun (WGS) entry which is preliminary data.</text>
</comment>
<reference evidence="3 4" key="1">
    <citation type="journal article" date="2024" name="Nat. Commun.">
        <title>Phylogenomics reveals the evolutionary origins of lichenization in chlorophyte algae.</title>
        <authorList>
            <person name="Puginier C."/>
            <person name="Libourel C."/>
            <person name="Otte J."/>
            <person name="Skaloud P."/>
            <person name="Haon M."/>
            <person name="Grisel S."/>
            <person name="Petersen M."/>
            <person name="Berrin J.G."/>
            <person name="Delaux P.M."/>
            <person name="Dal Grande F."/>
            <person name="Keller J."/>
        </authorList>
    </citation>
    <scope>NUCLEOTIDE SEQUENCE [LARGE SCALE GENOMIC DNA]</scope>
    <source>
        <strain evidence="3 4">SAG 2036</strain>
    </source>
</reference>
<dbReference type="GO" id="GO:0005737">
    <property type="term" value="C:cytoplasm"/>
    <property type="evidence" value="ECO:0007669"/>
    <property type="project" value="UniProtKB-ARBA"/>
</dbReference>
<dbReference type="AlphaFoldDB" id="A0AAW1PES2"/>